<comment type="caution">
    <text evidence="1">The sequence shown here is derived from an EMBL/GenBank/DDBJ whole genome shotgun (WGS) entry which is preliminary data.</text>
</comment>
<accession>A0AAW2ZAJ6</accession>
<dbReference type="AlphaFoldDB" id="A0AAW2ZAJ6"/>
<name>A0AAW2ZAJ6_9EUKA</name>
<dbReference type="SUPFAM" id="SSF51182">
    <property type="entry name" value="RmlC-like cupins"/>
    <property type="match status" value="1"/>
</dbReference>
<dbReference type="Gene3D" id="2.60.120.10">
    <property type="entry name" value="Jelly Rolls"/>
    <property type="match status" value="1"/>
</dbReference>
<dbReference type="InterPro" id="IPR011051">
    <property type="entry name" value="RmlC_Cupin_sf"/>
</dbReference>
<dbReference type="EMBL" id="JAOPGA020001158">
    <property type="protein sequence ID" value="KAL0485706.1"/>
    <property type="molecule type" value="Genomic_DNA"/>
</dbReference>
<protein>
    <submittedName>
        <fullName evidence="1">RmlC-like cupin</fullName>
    </submittedName>
</protein>
<sequence length="227" mass="25985">MINTIVALGVIIFGIIVFVRTNREVIIRTNSAIQNPVYYENGQCSQYFHPHDSKFITTHTFINSTKLFHPPLHFHSYQDESFYIDDGTAEFFMSEDGSVPSLNNSITKNTGEEMFVPAGAYHRFESKGEKLSISFYLSPKDRVVEERFFRNFFGYLDDCLKAQVEPSIFQLLRFLYDVGSPLAVPMPHILGPSVGRAVSRFICWFGGLVIGEYGLGYQESYDSYYKI</sequence>
<keyword evidence="2" id="KW-1185">Reference proteome</keyword>
<gene>
    <name evidence="1" type="ORF">AKO1_003309</name>
</gene>
<organism evidence="1 2">
    <name type="scientific">Acrasis kona</name>
    <dbReference type="NCBI Taxonomy" id="1008807"/>
    <lineage>
        <taxon>Eukaryota</taxon>
        <taxon>Discoba</taxon>
        <taxon>Heterolobosea</taxon>
        <taxon>Tetramitia</taxon>
        <taxon>Eutetramitia</taxon>
        <taxon>Acrasidae</taxon>
        <taxon>Acrasis</taxon>
    </lineage>
</organism>
<reference evidence="1 2" key="1">
    <citation type="submission" date="2024-03" db="EMBL/GenBank/DDBJ databases">
        <title>The Acrasis kona genome and developmental transcriptomes reveal deep origins of eukaryotic multicellular pathways.</title>
        <authorList>
            <person name="Sheikh S."/>
            <person name="Fu C.-J."/>
            <person name="Brown M.W."/>
            <person name="Baldauf S.L."/>
        </authorList>
    </citation>
    <scope>NUCLEOTIDE SEQUENCE [LARGE SCALE GENOMIC DNA]</scope>
    <source>
        <strain evidence="1 2">ATCC MYA-3509</strain>
    </source>
</reference>
<dbReference type="Proteomes" id="UP001431209">
    <property type="component" value="Unassembled WGS sequence"/>
</dbReference>
<dbReference type="InterPro" id="IPR014710">
    <property type="entry name" value="RmlC-like_jellyroll"/>
</dbReference>
<evidence type="ECO:0000313" key="2">
    <source>
        <dbReference type="Proteomes" id="UP001431209"/>
    </source>
</evidence>
<proteinExistence type="predicted"/>
<evidence type="ECO:0000313" key="1">
    <source>
        <dbReference type="EMBL" id="KAL0485706.1"/>
    </source>
</evidence>